<dbReference type="Gene3D" id="3.40.720.10">
    <property type="entry name" value="Alkaline Phosphatase, subunit A"/>
    <property type="match status" value="1"/>
</dbReference>
<sequence>MSPPALLVTVDSLRYDHYQYMPETRAFLGEAHPATFATNTATPSCFQSIIGGVYPDEAGVTPEESFVPKVDAGYKIGVSTNRFLSERYGYDAGFDRFVEPERDGSSLKDRVAANMTPQSTVYGIASRAYNAYQSLRGTVGDASRDYRPAAEVIDDLLEDVATEAPDGDWFGWLHFMEPHHPYNPDDAPVSRTEAQKVTRRLLDGRGSEDDVELGRELYRGEVQELDDRLARLWEAVPDETRVLFCADHGELLGEYGEWGHHATMCPEILRVPATGRNLSVDLADSEVRSLVDIPSVFLGAEHGDGDLSRGTAFAASNGSHAAMNAQHFANAEGIRTLDGETATDRDLELALEEWAATAAEPVSKDQLPEDDLEALGYK</sequence>
<accession>A0A8J7RBB3</accession>
<evidence type="ECO:0000313" key="4">
    <source>
        <dbReference type="Proteomes" id="UP000770586"/>
    </source>
</evidence>
<dbReference type="InterPro" id="IPR017850">
    <property type="entry name" value="Alkaline_phosphatase_core_sf"/>
</dbReference>
<reference evidence="3 4" key="1">
    <citation type="submission" date="2021-03" db="EMBL/GenBank/DDBJ databases">
        <title>Genomic Encyclopedia of Type Strains, Phase IV (KMG-IV): sequencing the most valuable type-strain genomes for metagenomic binning, comparative biology and taxonomic classification.</title>
        <authorList>
            <person name="Goeker M."/>
        </authorList>
    </citation>
    <scope>NUCLEOTIDE SEQUENCE [LARGE SCALE GENOMIC DNA]</scope>
    <source>
        <strain evidence="3 4">DSM 12287</strain>
    </source>
</reference>
<dbReference type="SUPFAM" id="SSF53649">
    <property type="entry name" value="Alkaline phosphatase-like"/>
    <property type="match status" value="1"/>
</dbReference>
<gene>
    <name evidence="3" type="ORF">J2744_000415</name>
</gene>
<name>A0A8J7RBB3_9EURY</name>
<organism evidence="3 4">
    <name type="scientific">Halorubrum trapanicum</name>
    <dbReference type="NCBI Taxonomy" id="29284"/>
    <lineage>
        <taxon>Archaea</taxon>
        <taxon>Methanobacteriati</taxon>
        <taxon>Methanobacteriota</taxon>
        <taxon>Stenosarchaea group</taxon>
        <taxon>Halobacteria</taxon>
        <taxon>Halobacteriales</taxon>
        <taxon>Haloferacaceae</taxon>
        <taxon>Halorubrum</taxon>
    </lineage>
</organism>
<dbReference type="AlphaFoldDB" id="A0A8J7RBB3"/>
<dbReference type="InterPro" id="IPR000917">
    <property type="entry name" value="Sulfatase_N"/>
</dbReference>
<protein>
    <recommendedName>
        <fullName evidence="2">Sulfatase N-terminal domain-containing protein</fullName>
    </recommendedName>
</protein>
<feature type="compositionally biased region" description="Acidic residues" evidence="1">
    <location>
        <begin position="368"/>
        <end position="378"/>
    </location>
</feature>
<dbReference type="EMBL" id="JAGGKE010000001">
    <property type="protein sequence ID" value="MBP1900763.1"/>
    <property type="molecule type" value="Genomic_DNA"/>
</dbReference>
<feature type="region of interest" description="Disordered" evidence="1">
    <location>
        <begin position="359"/>
        <end position="378"/>
    </location>
</feature>
<dbReference type="Proteomes" id="UP000770586">
    <property type="component" value="Unassembled WGS sequence"/>
</dbReference>
<feature type="domain" description="Sulfatase N-terminal" evidence="2">
    <location>
        <begin position="6"/>
        <end position="273"/>
    </location>
</feature>
<dbReference type="Pfam" id="PF00884">
    <property type="entry name" value="Sulfatase"/>
    <property type="match status" value="1"/>
</dbReference>
<dbReference type="OrthoDB" id="3164at2157"/>
<evidence type="ECO:0000259" key="2">
    <source>
        <dbReference type="Pfam" id="PF00884"/>
    </source>
</evidence>
<proteinExistence type="predicted"/>
<dbReference type="RefSeq" id="WP_209543812.1">
    <property type="nucleotide sequence ID" value="NZ_BAAADX010000010.1"/>
</dbReference>
<comment type="caution">
    <text evidence="3">The sequence shown here is derived from an EMBL/GenBank/DDBJ whole genome shotgun (WGS) entry which is preliminary data.</text>
</comment>
<evidence type="ECO:0000256" key="1">
    <source>
        <dbReference type="SAM" id="MobiDB-lite"/>
    </source>
</evidence>
<keyword evidence="4" id="KW-1185">Reference proteome</keyword>
<evidence type="ECO:0000313" key="3">
    <source>
        <dbReference type="EMBL" id="MBP1900763.1"/>
    </source>
</evidence>